<dbReference type="GO" id="GO:0005975">
    <property type="term" value="P:carbohydrate metabolic process"/>
    <property type="evidence" value="ECO:0007669"/>
    <property type="project" value="InterPro"/>
</dbReference>
<dbReference type="PROSITE" id="PS51375">
    <property type="entry name" value="PPR"/>
    <property type="match status" value="8"/>
</dbReference>
<dbReference type="InterPro" id="IPR033443">
    <property type="entry name" value="PROP1-like_PPR_dom"/>
</dbReference>
<keyword evidence="6" id="KW-0378">Hydrolase</keyword>
<dbReference type="InterPro" id="IPR011013">
    <property type="entry name" value="Gal_mutarotase_sf_dom"/>
</dbReference>
<evidence type="ECO:0000256" key="7">
    <source>
        <dbReference type="ARBA" id="ARBA00022824"/>
    </source>
</evidence>
<dbReference type="Gene3D" id="2.60.40.1180">
    <property type="entry name" value="Golgi alpha-mannosidase II"/>
    <property type="match status" value="2"/>
</dbReference>
<dbReference type="Pfam" id="PF21365">
    <property type="entry name" value="Glyco_hydro_31_3rd"/>
    <property type="match status" value="1"/>
</dbReference>
<feature type="repeat" description="PPR" evidence="11">
    <location>
        <begin position="286"/>
        <end position="320"/>
    </location>
</feature>
<dbReference type="Pfam" id="PF17137">
    <property type="entry name" value="DUF5110"/>
    <property type="match status" value="1"/>
</dbReference>
<keyword evidence="9" id="KW-0326">Glycosidase</keyword>
<evidence type="ECO:0000259" key="13">
    <source>
        <dbReference type="Pfam" id="PF01055"/>
    </source>
</evidence>
<dbReference type="InterPro" id="IPR000322">
    <property type="entry name" value="Glyco_hydro_31_TIM"/>
</dbReference>
<evidence type="ECO:0000256" key="10">
    <source>
        <dbReference type="ARBA" id="ARBA00042895"/>
    </source>
</evidence>
<evidence type="ECO:0000256" key="12">
    <source>
        <dbReference type="SAM" id="MobiDB-lite"/>
    </source>
</evidence>
<dbReference type="GO" id="GO:0005783">
    <property type="term" value="C:endoplasmic reticulum"/>
    <property type="evidence" value="ECO:0007669"/>
    <property type="project" value="UniProtKB-SubCell"/>
</dbReference>
<feature type="repeat" description="PPR" evidence="11">
    <location>
        <begin position="216"/>
        <end position="250"/>
    </location>
</feature>
<feature type="domain" description="PROP1-like PPR" evidence="16">
    <location>
        <begin position="219"/>
        <end position="375"/>
    </location>
</feature>
<feature type="repeat" description="PPR" evidence="11">
    <location>
        <begin position="426"/>
        <end position="460"/>
    </location>
</feature>
<dbReference type="NCBIfam" id="TIGR00756">
    <property type="entry name" value="PPR"/>
    <property type="match status" value="8"/>
</dbReference>
<comment type="caution">
    <text evidence="18">The sequence shown here is derived from an EMBL/GenBank/DDBJ whole genome shotgun (WGS) entry which is preliminary data.</text>
</comment>
<feature type="domain" description="Glycoside hydrolase family 31 TIM barrel" evidence="13">
    <location>
        <begin position="1378"/>
        <end position="1710"/>
    </location>
</feature>
<dbReference type="GO" id="GO:0090599">
    <property type="term" value="F:alpha-glucosidase activity"/>
    <property type="evidence" value="ECO:0007669"/>
    <property type="project" value="TreeGrafter"/>
</dbReference>
<dbReference type="GO" id="GO:0006491">
    <property type="term" value="P:N-glycan processing"/>
    <property type="evidence" value="ECO:0007669"/>
    <property type="project" value="TreeGrafter"/>
</dbReference>
<keyword evidence="5" id="KW-0677">Repeat</keyword>
<dbReference type="PROSITE" id="PS00129">
    <property type="entry name" value="GLYCOSYL_HYDROL_F31_1"/>
    <property type="match status" value="1"/>
</dbReference>
<feature type="compositionally biased region" description="Low complexity" evidence="12">
    <location>
        <begin position="56"/>
        <end position="68"/>
    </location>
</feature>
<dbReference type="InterPro" id="IPR025887">
    <property type="entry name" value="Glyco_hydro_31_N_dom"/>
</dbReference>
<dbReference type="InterPro" id="IPR030458">
    <property type="entry name" value="Glyco_hydro_31_AS"/>
</dbReference>
<dbReference type="Pfam" id="PF01055">
    <property type="entry name" value="Glyco_hydro_31_2nd"/>
    <property type="match status" value="1"/>
</dbReference>
<dbReference type="PANTHER" id="PTHR22762:SF54">
    <property type="entry name" value="BCDNA.GH04962"/>
    <property type="match status" value="1"/>
</dbReference>
<dbReference type="Pfam" id="PF13802">
    <property type="entry name" value="Gal_mutarotas_2"/>
    <property type="match status" value="1"/>
</dbReference>
<dbReference type="CDD" id="cd14752">
    <property type="entry name" value="GH31_N"/>
    <property type="match status" value="1"/>
</dbReference>
<dbReference type="SUPFAM" id="SSF51445">
    <property type="entry name" value="(Trans)glycosidases"/>
    <property type="match status" value="1"/>
</dbReference>
<organism evidence="18 19">
    <name type="scientific">Chlorella sorokiniana</name>
    <name type="common">Freshwater green alga</name>
    <dbReference type="NCBI Taxonomy" id="3076"/>
    <lineage>
        <taxon>Eukaryota</taxon>
        <taxon>Viridiplantae</taxon>
        <taxon>Chlorophyta</taxon>
        <taxon>core chlorophytes</taxon>
        <taxon>Trebouxiophyceae</taxon>
        <taxon>Chlorellales</taxon>
        <taxon>Chlorellaceae</taxon>
        <taxon>Chlorella clade</taxon>
        <taxon>Chlorella</taxon>
    </lineage>
</organism>
<dbReference type="InterPro" id="IPR013780">
    <property type="entry name" value="Glyco_hydro_b"/>
</dbReference>
<comment type="similarity">
    <text evidence="3">Belongs to the glycosyl hydrolase 31 family.</text>
</comment>
<dbReference type="EMBL" id="LHPG02000025">
    <property type="protein sequence ID" value="PRW20218.1"/>
    <property type="molecule type" value="Genomic_DNA"/>
</dbReference>
<dbReference type="Pfam" id="PF17177">
    <property type="entry name" value="PPR_long"/>
    <property type="match status" value="1"/>
</dbReference>
<dbReference type="Gene3D" id="3.20.20.80">
    <property type="entry name" value="Glycosidases"/>
    <property type="match status" value="1"/>
</dbReference>
<protein>
    <recommendedName>
        <fullName evidence="10">Glucosidase II subunit alpha</fullName>
    </recommendedName>
</protein>
<feature type="repeat" description="PPR" evidence="11">
    <location>
        <begin position="321"/>
        <end position="355"/>
    </location>
</feature>
<evidence type="ECO:0000256" key="4">
    <source>
        <dbReference type="ARBA" id="ARBA00022729"/>
    </source>
</evidence>
<evidence type="ECO:0000256" key="9">
    <source>
        <dbReference type="ARBA" id="ARBA00023295"/>
    </source>
</evidence>
<feature type="domain" description="Glycosyl hydrolase family 31 C-terminal" evidence="17">
    <location>
        <begin position="1718"/>
        <end position="1808"/>
    </location>
</feature>
<evidence type="ECO:0000259" key="17">
    <source>
        <dbReference type="Pfam" id="PF21365"/>
    </source>
</evidence>
<feature type="repeat" description="PPR" evidence="11">
    <location>
        <begin position="461"/>
        <end position="495"/>
    </location>
</feature>
<keyword evidence="4" id="KW-0732">Signal</keyword>
<feature type="region of interest" description="Disordered" evidence="12">
    <location>
        <begin position="56"/>
        <end position="115"/>
    </location>
</feature>
<dbReference type="Proteomes" id="UP000239899">
    <property type="component" value="Unassembled WGS sequence"/>
</dbReference>
<reference evidence="18 19" key="1">
    <citation type="journal article" date="2018" name="Plant J.">
        <title>Genome sequences of Chlorella sorokiniana UTEX 1602 and Micractinium conductrix SAG 241.80: implications to maltose excretion by a green alga.</title>
        <authorList>
            <person name="Arriola M.B."/>
            <person name="Velmurugan N."/>
            <person name="Zhang Y."/>
            <person name="Plunkett M.H."/>
            <person name="Hondzo H."/>
            <person name="Barney B.M."/>
        </authorList>
    </citation>
    <scope>NUCLEOTIDE SEQUENCE [LARGE SCALE GENOMIC DNA]</scope>
    <source>
        <strain evidence="19">UTEX 1602</strain>
    </source>
</reference>
<dbReference type="InterPro" id="IPR048395">
    <property type="entry name" value="Glyco_hydro_31_C"/>
</dbReference>
<dbReference type="STRING" id="3076.A0A2P6TC65"/>
<feature type="repeat" description="PPR" evidence="11">
    <location>
        <begin position="391"/>
        <end position="425"/>
    </location>
</feature>
<dbReference type="GO" id="GO:0030246">
    <property type="term" value="F:carbohydrate binding"/>
    <property type="evidence" value="ECO:0007669"/>
    <property type="project" value="InterPro"/>
</dbReference>
<evidence type="ECO:0000256" key="8">
    <source>
        <dbReference type="ARBA" id="ARBA00023180"/>
    </source>
</evidence>
<accession>A0A2P6TC65</accession>
<keyword evidence="19" id="KW-1185">Reference proteome</keyword>
<dbReference type="InterPro" id="IPR033403">
    <property type="entry name" value="DUF5110"/>
</dbReference>
<feature type="domain" description="Glycoside hydrolase family 31 N-terminal" evidence="14">
    <location>
        <begin position="1156"/>
        <end position="1334"/>
    </location>
</feature>
<dbReference type="CDD" id="cd06603">
    <property type="entry name" value="GH31_GANC_GANAB_alpha"/>
    <property type="match status" value="1"/>
</dbReference>
<dbReference type="PANTHER" id="PTHR22762">
    <property type="entry name" value="ALPHA-GLUCOSIDASE"/>
    <property type="match status" value="1"/>
</dbReference>
<dbReference type="SUPFAM" id="SSF48452">
    <property type="entry name" value="TPR-like"/>
    <property type="match status" value="1"/>
</dbReference>
<comment type="subcellular location">
    <subcellularLocation>
        <location evidence="1">Endoplasmic reticulum</location>
    </subcellularLocation>
</comment>
<evidence type="ECO:0000256" key="1">
    <source>
        <dbReference type="ARBA" id="ARBA00004240"/>
    </source>
</evidence>
<dbReference type="InterPro" id="IPR017853">
    <property type="entry name" value="GH"/>
</dbReference>
<dbReference type="SUPFAM" id="SSF74650">
    <property type="entry name" value="Galactose mutarotase-like"/>
    <property type="match status" value="1"/>
</dbReference>
<evidence type="ECO:0000313" key="19">
    <source>
        <dbReference type="Proteomes" id="UP000239899"/>
    </source>
</evidence>
<dbReference type="Gene3D" id="1.25.40.10">
    <property type="entry name" value="Tetratricopeptide repeat domain"/>
    <property type="match status" value="3"/>
</dbReference>
<dbReference type="InterPro" id="IPR002885">
    <property type="entry name" value="PPR_rpt"/>
</dbReference>
<keyword evidence="7" id="KW-0256">Endoplasmic reticulum</keyword>
<dbReference type="OrthoDB" id="3237269at2759"/>
<evidence type="ECO:0000313" key="18">
    <source>
        <dbReference type="EMBL" id="PRW20218.1"/>
    </source>
</evidence>
<evidence type="ECO:0000256" key="5">
    <source>
        <dbReference type="ARBA" id="ARBA00022737"/>
    </source>
</evidence>
<dbReference type="Pfam" id="PF13812">
    <property type="entry name" value="PPR_3"/>
    <property type="match status" value="2"/>
</dbReference>
<gene>
    <name evidence="18" type="ORF">C2E21_9241</name>
</gene>
<evidence type="ECO:0000256" key="3">
    <source>
        <dbReference type="ARBA" id="ARBA00007806"/>
    </source>
</evidence>
<evidence type="ECO:0000256" key="6">
    <source>
        <dbReference type="ARBA" id="ARBA00022801"/>
    </source>
</evidence>
<keyword evidence="8" id="KW-0325">Glycoprotein</keyword>
<evidence type="ECO:0000259" key="16">
    <source>
        <dbReference type="Pfam" id="PF17177"/>
    </source>
</evidence>
<dbReference type="SUPFAM" id="SSF51011">
    <property type="entry name" value="Glycosyl hydrolase domain"/>
    <property type="match status" value="1"/>
</dbReference>
<proteinExistence type="inferred from homology"/>
<dbReference type="FunFam" id="3.20.20.80:FF:000039">
    <property type="entry name" value="Glucosidase, alpha neutral C"/>
    <property type="match status" value="1"/>
</dbReference>
<dbReference type="InterPro" id="IPR011990">
    <property type="entry name" value="TPR-like_helical_dom_sf"/>
</dbReference>
<name>A0A2P6TC65_CHLSO</name>
<evidence type="ECO:0000259" key="14">
    <source>
        <dbReference type="Pfam" id="PF13802"/>
    </source>
</evidence>
<feature type="domain" description="DUF5110" evidence="15">
    <location>
        <begin position="1826"/>
        <end position="1868"/>
    </location>
</feature>
<dbReference type="Gene3D" id="2.60.40.1760">
    <property type="entry name" value="glycosyl hydrolase (family 31)"/>
    <property type="match status" value="1"/>
</dbReference>
<feature type="repeat" description="PPR" evidence="11">
    <location>
        <begin position="251"/>
        <end position="285"/>
    </location>
</feature>
<evidence type="ECO:0000256" key="2">
    <source>
        <dbReference type="ARBA" id="ARBA00004833"/>
    </source>
</evidence>
<sequence length="1970" mass="212151">MEPPRAYSAPVEIAVRMGSMSLEEGLLKATMAPQHFAPPHGGQVGWGGAPLHHQQQHAAMQQQMRYRQGGAGDDGYGRRGPPARGGGRGPPAQQHMHPRMQGPRQHSGDMRQKNHQGYRRLWQQVTQVNRGQKLGEHDGSGFGEMTVEDLLEVVRRLPPEASAVKAVGQALYYFDSGALAALLKELNKSGHVRRAQEIFDWLRGLDETHELYSLCNTMTFTTAISQCGAQQQLRRALELVAEMRSRGIPCNVHTYSALMNVCIKGNEMDLALDVYRQMLAEGCTPNLVTYNTLIDVYGKTGAWEEAIAVLDALEAQGIEPEIRTYNTVIIACNMSGQAQEALRIYERMLQAGAQPTATTYTALISAYGKNGQLDKALQIFQDMVRRGCERNVITYSSLISACEKAGRWELALELFREMHTEGCRPNVVTYNSLIAACAQGAQWEKAQELFDQMQHRGCKPDAVTFSGLISSYDRAGLWRRALTAFEQMKAHNCRPDSVVYNTIIGSLWATGLVWAQAKATQIFHAACRQGHFRLTVHTLEAGATAAAAAAGPAPAVGSPSALAALAAAATPAVAGASAFAGVGSASGSNSGPTSGAGSRSASPAISLPQAIALKGTSSGQLTSGMVTPSDLMSPGTCGTPLSALAAACAASMSPGSSPLDEGSLAAAAAAAVIQAGATGTGAGTVIEFGMHAFTVGSAVLSLLRWVAELRERLPREPNKDLNQQVCLVLNKGKPSREHTYPAIRAALLSLLSAWGSPFTLTDVPQGCRIQATACDITAWLHQPEADRALAAFNARAAGSEPGGRPLAKELFFQEDIQAEARCAEAYSAVRAFESRCCVADTSLPASFVSARADWVSTAATFAAAFRLKDESLHDGVLLLDRAVAAGGEQLLGLNAAALIVGCLLIASRQAGEAPERLPQPAQLEAATGLSSVAVEAAQAAVRTVLQGDTSAISAVRVLKLLLERLGADFSHPGGLAAVAGPALMLVGDSASRPELREMRPSTLAAAALLACRRAAGLTPFWPNALAVLTGLSDGEGSELLWMKMARRAAALLLAALCAVALRPCAAFKAEEFKKCADSAFCTRLRGNTSDAFVIVSESVKVEGPRLTADVRDTANANGTFSLALTAYGDTLRLFVNEHPDKGRFQVPDVLVPGLEARQQNWELVKKSYTKARLRLPAAGASPGADVELRFAPAALEVSVGGQPVLVWNGGKQFIVEHLREKQEGDPEGWWAENFKSHHDSKPKGPTAISMDIQFPGSKHLYGIPEHAADLALRPTWGPEGALTEPYRLYNLDVFEYLHDSPFGLYGSIPLLIAHRPGGTSVGAFWLNAAEMYIDVTAGEAGSGSQWIAESGVLDLFVLLGPTPAAVSRQFAALTGGTALPQLFSLGYHQCRWNYKDEKDVAVVDGGFDANDIPYDVLWLDIEHTDGKRYFTWDSAYFPTPARMQDDVASRGRKMVTIVDPHIKRDSGWRLFKEAEEKGLYVKNKDGADFDGWCWPGSSSYLDMLSPNVRDWWAQQFSTKVYEGSTKNLYIWNDMNEPSVFNGPEITMHKDNLHVGGVEHRDVHNVYGYFYHMATADGLRKRGYEEWGPDGDRPFVLSRAFFAGTQRIGAIWTGDNEASWEHLKVSVPMLLSINIAGLPFSGADIGGFFGNPEPELLVRWYQLAAFYPFMRGHAHLEAKRREPWLFGEENTVRIRDAIRQRYALLPYLYTLFLHANGTGAPIMRPLFYEFPAEPAAAAVQHSFMLGPSLLVAPVLDKDANEVQVLLPGGGLWYDNLDGRTIDAAQEANRNFSAPAPLDTIRSYLRGGTMLPLKERPRRSTAQMAHDPITLVIALDRQGQASGELYVDDGRSFAFQRGAYAYRAFTFTSDGLLTSTAADYAAMGLPAPLAGYDPAVSIDRIVVLGLPDGPQGWTAAAASGGQQRQLDAAPGPLYNRAGLPEVALVVRKAGLLLGADWQIRFSRAAGGGAATS</sequence>
<evidence type="ECO:0000256" key="11">
    <source>
        <dbReference type="PROSITE-ProRule" id="PRU00708"/>
    </source>
</evidence>
<evidence type="ECO:0000259" key="15">
    <source>
        <dbReference type="Pfam" id="PF17137"/>
    </source>
</evidence>
<feature type="repeat" description="PPR" evidence="11">
    <location>
        <begin position="356"/>
        <end position="390"/>
    </location>
</feature>
<comment type="pathway">
    <text evidence="2">Glycan metabolism; N-glycan metabolism.</text>
</comment>